<dbReference type="NCBIfam" id="TIGR03223">
    <property type="entry name" value="Phn_opern_protn"/>
    <property type="match status" value="1"/>
</dbReference>
<evidence type="ECO:0000313" key="1">
    <source>
        <dbReference type="EMBL" id="TCS61885.1"/>
    </source>
</evidence>
<protein>
    <submittedName>
        <fullName evidence="1">Putative phosphonate metabolism protein</fullName>
    </submittedName>
</protein>
<gene>
    <name evidence="1" type="ORF">EDD52_11059</name>
</gene>
<keyword evidence="2" id="KW-1185">Reference proteome</keyword>
<dbReference type="EMBL" id="SLZU01000010">
    <property type="protein sequence ID" value="TCS61885.1"/>
    <property type="molecule type" value="Genomic_DNA"/>
</dbReference>
<dbReference type="Proteomes" id="UP000295696">
    <property type="component" value="Unassembled WGS sequence"/>
</dbReference>
<dbReference type="PIRSF" id="PIRSF033328">
    <property type="entry name" value="Phest_Mll4975"/>
    <property type="match status" value="1"/>
</dbReference>
<dbReference type="Gene3D" id="3.90.1140.10">
    <property type="entry name" value="Cyclic phosphodiesterase"/>
    <property type="match status" value="1"/>
</dbReference>
<dbReference type="AlphaFoldDB" id="A0A4R3J914"/>
<reference evidence="1 2" key="1">
    <citation type="submission" date="2019-03" db="EMBL/GenBank/DDBJ databases">
        <title>Genomic Encyclopedia of Type Strains, Phase IV (KMG-IV): sequencing the most valuable type-strain genomes for metagenomic binning, comparative biology and taxonomic classification.</title>
        <authorList>
            <person name="Goeker M."/>
        </authorList>
    </citation>
    <scope>NUCLEOTIDE SEQUENCE [LARGE SCALE GENOMIC DNA]</scope>
    <source>
        <strain evidence="1 2">DSM 104836</strain>
    </source>
</reference>
<evidence type="ECO:0000313" key="2">
    <source>
        <dbReference type="Proteomes" id="UP000295696"/>
    </source>
</evidence>
<proteinExistence type="predicted"/>
<organism evidence="1 2">
    <name type="scientific">Primorskyibacter sedentarius</name>
    <dbReference type="NCBI Taxonomy" id="745311"/>
    <lineage>
        <taxon>Bacteria</taxon>
        <taxon>Pseudomonadati</taxon>
        <taxon>Pseudomonadota</taxon>
        <taxon>Alphaproteobacteria</taxon>
        <taxon>Rhodobacterales</taxon>
        <taxon>Roseobacteraceae</taxon>
        <taxon>Primorskyibacter</taxon>
    </lineage>
</organism>
<comment type="caution">
    <text evidence="1">The sequence shown here is derived from an EMBL/GenBank/DDBJ whole genome shotgun (WGS) entry which is preliminary data.</text>
</comment>
<dbReference type="InterPro" id="IPR009389">
    <property type="entry name" value="DUF1045"/>
</dbReference>
<accession>A0A4R3J914</accession>
<dbReference type="RefSeq" id="WP_132245995.1">
    <property type="nucleotide sequence ID" value="NZ_SLZU01000010.1"/>
</dbReference>
<name>A0A4R3J914_9RHOB</name>
<dbReference type="OrthoDB" id="4954742at2"/>
<sequence>MTYRRYAIYYVPAGGALARFGSAWLGWDMATGTARAAPDVPGLAEPAHGLTEAPRRYGFHATLKPPFRLADGQSVDALAGAVETLSLRLPPARADGLEVSRLGRFVALTPTGETGDLVELAAGTVDALDGFRAPLTPAELDRYRARTLSARQAELLDRWGYPFVMDQYRFHLTLSSRLPVARAKALQATLTEHLAPLLPSPFILDALTLVGEDDAGMFHMISRHPLRG</sequence>
<dbReference type="Pfam" id="PF06299">
    <property type="entry name" value="DUF1045"/>
    <property type="match status" value="1"/>
</dbReference>